<keyword evidence="1 2" id="KW-0812">Transmembrane</keyword>
<organism evidence="4 5">
    <name type="scientific">Flagellimonas yonaguniensis</name>
    <dbReference type="NCBI Taxonomy" id="3031325"/>
    <lineage>
        <taxon>Bacteria</taxon>
        <taxon>Pseudomonadati</taxon>
        <taxon>Bacteroidota</taxon>
        <taxon>Flavobacteriia</taxon>
        <taxon>Flavobacteriales</taxon>
        <taxon>Flavobacteriaceae</taxon>
        <taxon>Flagellimonas</taxon>
    </lineage>
</organism>
<dbReference type="Pfam" id="PF05569">
    <property type="entry name" value="Peptidase_M56"/>
    <property type="match status" value="1"/>
</dbReference>
<dbReference type="InterPro" id="IPR037066">
    <property type="entry name" value="Plug_dom_sf"/>
</dbReference>
<evidence type="ECO:0000256" key="1">
    <source>
        <dbReference type="PROSITE-ProRule" id="PRU01360"/>
    </source>
</evidence>
<keyword evidence="2" id="KW-1133">Transmembrane helix</keyword>
<evidence type="ECO:0000313" key="4">
    <source>
        <dbReference type="EMBL" id="MDF0715960.1"/>
    </source>
</evidence>
<keyword evidence="1" id="KW-1134">Transmembrane beta strand</keyword>
<dbReference type="InterPro" id="IPR039426">
    <property type="entry name" value="TonB-dep_rcpt-like"/>
</dbReference>
<sequence>MEPISMYFIQSAFISGGFLTVYHLFLKRDTLFTGNRLFLLSGLVLAFTFPLIKIQKTVVVSKPVLVQTGEQLSQTVTAAPDNGWYTLENILIAAYLLVCAFLLTRFIIRLVALKKLAKNAHRREEKPFLHLETEKKISPFSFFNYIFYNPQLFEPNELHSVLEHEKVHARQYHTLDVLFLEVLKIFFWFNPVLWLYKSAVKQNLEYLADHFAIESAEDKKSYQYLMLKQAVNTQEYTLANSFYNSLIKKRIVMLNQNQSKKINVLKTLVVVPFLGLLLVSFNIEETYLYKDSDTLESVMEEETPKDDKMVELTIDKNTTDTELEDIKKDLKKEGIDFSYTTVRNDDKEIISITLNLSGKNSEGKTFSGNYTSNSDGPIGPITVIYDDENNGVSFWNASKKNTVSIHKIEKNGKRTVNGSNEIRIRKKGGKAIVIVDGEQLSDEEVEKLHIEEGSSIHVKKNDENNKEIIIKKIEKKGKGKNITVIDTDEDDEVFVKRSKNVVLIKDSDDDDEDIEVISGDGSSYFFIDNDGKNEPLYYVDGKKAKSKAIKELSPSEIESMRVYRGDEAVEKYGKKAKDGVVEITTKKGK</sequence>
<comment type="similarity">
    <text evidence="1">Belongs to the TonB-dependent receptor family.</text>
</comment>
<comment type="caution">
    <text evidence="4">The sequence shown here is derived from an EMBL/GenBank/DDBJ whole genome shotgun (WGS) entry which is preliminary data.</text>
</comment>
<keyword evidence="1" id="KW-0998">Cell outer membrane</keyword>
<dbReference type="PANTHER" id="PTHR34978:SF3">
    <property type="entry name" value="SLR0241 PROTEIN"/>
    <property type="match status" value="1"/>
</dbReference>
<proteinExistence type="inferred from homology"/>
<evidence type="ECO:0000256" key="2">
    <source>
        <dbReference type="SAM" id="Phobius"/>
    </source>
</evidence>
<dbReference type="EMBL" id="JARFVB010000003">
    <property type="protein sequence ID" value="MDF0715960.1"/>
    <property type="molecule type" value="Genomic_DNA"/>
</dbReference>
<feature type="transmembrane region" description="Helical" evidence="2">
    <location>
        <begin position="90"/>
        <end position="113"/>
    </location>
</feature>
<gene>
    <name evidence="4" type="ORF">PY092_07360</name>
</gene>
<keyword evidence="5" id="KW-1185">Reference proteome</keyword>
<name>A0ABT5XXU3_9FLAO</name>
<evidence type="ECO:0000259" key="3">
    <source>
        <dbReference type="Pfam" id="PF05569"/>
    </source>
</evidence>
<dbReference type="Proteomes" id="UP001221366">
    <property type="component" value="Unassembled WGS sequence"/>
</dbReference>
<feature type="transmembrane region" description="Helical" evidence="2">
    <location>
        <begin position="37"/>
        <end position="54"/>
    </location>
</feature>
<evidence type="ECO:0000313" key="5">
    <source>
        <dbReference type="Proteomes" id="UP001221366"/>
    </source>
</evidence>
<dbReference type="PANTHER" id="PTHR34978">
    <property type="entry name" value="POSSIBLE SENSOR-TRANSDUCER PROTEIN BLAR"/>
    <property type="match status" value="1"/>
</dbReference>
<protein>
    <submittedName>
        <fullName evidence="4">M56 family metallopeptidase</fullName>
    </submittedName>
</protein>
<dbReference type="CDD" id="cd07341">
    <property type="entry name" value="M56_BlaR1_MecR1_like"/>
    <property type="match status" value="1"/>
</dbReference>
<comment type="subcellular location">
    <subcellularLocation>
        <location evidence="1">Cell outer membrane</location>
        <topology evidence="1">Multi-pass membrane protein</topology>
    </subcellularLocation>
</comment>
<feature type="transmembrane region" description="Helical" evidence="2">
    <location>
        <begin position="6"/>
        <end position="25"/>
    </location>
</feature>
<dbReference type="InterPro" id="IPR008756">
    <property type="entry name" value="Peptidase_M56"/>
</dbReference>
<keyword evidence="1 2" id="KW-0472">Membrane</keyword>
<keyword evidence="1" id="KW-0813">Transport</keyword>
<dbReference type="InterPro" id="IPR052173">
    <property type="entry name" value="Beta-lactam_resp_regulator"/>
</dbReference>
<accession>A0ABT5XXU3</accession>
<feature type="transmembrane region" description="Helical" evidence="2">
    <location>
        <begin position="263"/>
        <end position="283"/>
    </location>
</feature>
<dbReference type="Gene3D" id="2.170.130.10">
    <property type="entry name" value="TonB-dependent receptor, plug domain"/>
    <property type="match status" value="1"/>
</dbReference>
<reference evidence="4 5" key="1">
    <citation type="submission" date="2023-03" db="EMBL/GenBank/DDBJ databases">
        <title>Muricauda XX sp. nov. and Muricauda XXX sp. nov., two novel species isolated from Okinawa Trough.</title>
        <authorList>
            <person name="Cao W."/>
            <person name="Deng X."/>
        </authorList>
    </citation>
    <scope>NUCLEOTIDE SEQUENCE [LARGE SCALE GENOMIC DNA]</scope>
    <source>
        <strain evidence="4 5">334s03</strain>
    </source>
</reference>
<feature type="domain" description="Peptidase M56" evidence="3">
    <location>
        <begin position="98"/>
        <end position="254"/>
    </location>
</feature>
<dbReference type="RefSeq" id="WP_275615205.1">
    <property type="nucleotide sequence ID" value="NZ_JARFVB010000003.1"/>
</dbReference>
<dbReference type="PROSITE" id="PS52016">
    <property type="entry name" value="TONB_DEPENDENT_REC_3"/>
    <property type="match status" value="1"/>
</dbReference>
<dbReference type="SUPFAM" id="SSF56935">
    <property type="entry name" value="Porins"/>
    <property type="match status" value="1"/>
</dbReference>